<evidence type="ECO:0000256" key="3">
    <source>
        <dbReference type="ARBA" id="ARBA00022729"/>
    </source>
</evidence>
<comment type="caution">
    <text evidence="12">The sequence shown here is derived from an EMBL/GenBank/DDBJ whole genome shotgun (WGS) entry which is preliminary data.</text>
</comment>
<evidence type="ECO:0000256" key="6">
    <source>
        <dbReference type="ARBA" id="ARBA00023136"/>
    </source>
</evidence>
<proteinExistence type="inferred from homology"/>
<protein>
    <recommendedName>
        <fullName evidence="14">Translocon-associated protein subunit alpha</fullName>
    </recommendedName>
</protein>
<dbReference type="Pfam" id="PF03896">
    <property type="entry name" value="TRAP_alpha"/>
    <property type="match status" value="1"/>
</dbReference>
<dbReference type="Proteomes" id="UP001172155">
    <property type="component" value="Unassembled WGS sequence"/>
</dbReference>
<evidence type="ECO:0000256" key="2">
    <source>
        <dbReference type="ARBA" id="ARBA00022692"/>
    </source>
</evidence>
<evidence type="ECO:0000256" key="10">
    <source>
        <dbReference type="SAM" id="Phobius"/>
    </source>
</evidence>
<dbReference type="PANTHER" id="PTHR12924:SF0">
    <property type="entry name" value="TRANSLOCON-ASSOCIATED PROTEIN SUBUNIT ALPHA"/>
    <property type="match status" value="1"/>
</dbReference>
<comment type="subcellular location">
    <subcellularLocation>
        <location evidence="1">Endoplasmic reticulum membrane</location>
        <topology evidence="1">Single-pass type I membrane protein</topology>
    </subcellularLocation>
</comment>
<gene>
    <name evidence="12" type="ORF">B0T18DRAFT_419515</name>
</gene>
<keyword evidence="13" id="KW-1185">Reference proteome</keyword>
<dbReference type="EMBL" id="JAUKUD010000006">
    <property type="protein sequence ID" value="KAK0741129.1"/>
    <property type="molecule type" value="Genomic_DNA"/>
</dbReference>
<evidence type="ECO:0000256" key="5">
    <source>
        <dbReference type="ARBA" id="ARBA00022989"/>
    </source>
</evidence>
<feature type="transmembrane region" description="Helical" evidence="10">
    <location>
        <begin position="176"/>
        <end position="194"/>
    </location>
</feature>
<evidence type="ECO:0000313" key="12">
    <source>
        <dbReference type="EMBL" id="KAK0741129.1"/>
    </source>
</evidence>
<keyword evidence="3 11" id="KW-0732">Signal</keyword>
<organism evidence="12 13">
    <name type="scientific">Schizothecium vesticola</name>
    <dbReference type="NCBI Taxonomy" id="314040"/>
    <lineage>
        <taxon>Eukaryota</taxon>
        <taxon>Fungi</taxon>
        <taxon>Dikarya</taxon>
        <taxon>Ascomycota</taxon>
        <taxon>Pezizomycotina</taxon>
        <taxon>Sordariomycetes</taxon>
        <taxon>Sordariomycetidae</taxon>
        <taxon>Sordariales</taxon>
        <taxon>Schizotheciaceae</taxon>
        <taxon>Schizothecium</taxon>
    </lineage>
</organism>
<keyword evidence="2 10" id="KW-0812">Transmembrane</keyword>
<feature type="compositionally biased region" description="Basic residues" evidence="9">
    <location>
        <begin position="248"/>
        <end position="258"/>
    </location>
</feature>
<evidence type="ECO:0008006" key="14">
    <source>
        <dbReference type="Google" id="ProtNLM"/>
    </source>
</evidence>
<comment type="function">
    <text evidence="7">Is probably involved in a pathway contributing to genomic integrity.</text>
</comment>
<feature type="chain" id="PRO_5041381238" description="Translocon-associated protein subunit alpha" evidence="11">
    <location>
        <begin position="24"/>
        <end position="267"/>
    </location>
</feature>
<evidence type="ECO:0000256" key="11">
    <source>
        <dbReference type="SAM" id="SignalP"/>
    </source>
</evidence>
<dbReference type="GO" id="GO:0005789">
    <property type="term" value="C:endoplasmic reticulum membrane"/>
    <property type="evidence" value="ECO:0007669"/>
    <property type="project" value="UniProtKB-SubCell"/>
</dbReference>
<accession>A0AA40EKN9</accession>
<keyword evidence="4" id="KW-0256">Endoplasmic reticulum</keyword>
<name>A0AA40EKN9_9PEZI</name>
<reference evidence="12" key="1">
    <citation type="submission" date="2023-06" db="EMBL/GenBank/DDBJ databases">
        <title>Genome-scale phylogeny and comparative genomics of the fungal order Sordariales.</title>
        <authorList>
            <consortium name="Lawrence Berkeley National Laboratory"/>
            <person name="Hensen N."/>
            <person name="Bonometti L."/>
            <person name="Westerberg I."/>
            <person name="Brannstrom I.O."/>
            <person name="Guillou S."/>
            <person name="Cros-Aarteil S."/>
            <person name="Calhoun S."/>
            <person name="Haridas S."/>
            <person name="Kuo A."/>
            <person name="Mondo S."/>
            <person name="Pangilinan J."/>
            <person name="Riley R."/>
            <person name="LaButti K."/>
            <person name="Andreopoulos B."/>
            <person name="Lipzen A."/>
            <person name="Chen C."/>
            <person name="Yanf M."/>
            <person name="Daum C."/>
            <person name="Ng V."/>
            <person name="Clum A."/>
            <person name="Steindorff A."/>
            <person name="Ohm R."/>
            <person name="Martin F."/>
            <person name="Silar P."/>
            <person name="Natvig D."/>
            <person name="Lalanne C."/>
            <person name="Gautier V."/>
            <person name="Ament-velasquez S.L."/>
            <person name="Kruys A."/>
            <person name="Hutchinson M.I."/>
            <person name="Powell A.J."/>
            <person name="Barry K."/>
            <person name="Miller A.N."/>
            <person name="Grigoriev I.V."/>
            <person name="Debuchy R."/>
            <person name="Gladieux P."/>
            <person name="Thoren M.H."/>
            <person name="Johannesson H."/>
        </authorList>
    </citation>
    <scope>NUCLEOTIDE SEQUENCE</scope>
    <source>
        <strain evidence="12">SMH3187-1</strain>
    </source>
</reference>
<sequence>MVGFKWSALGLLALRVGAVFAEAEPVKEETPVASDVAEFKIDIETTFPEADIFGVKLVNGRATQALIEITNKEDGPLDVAFVGGYLKSTQVLPEGAPESAAIIRNLTGLKYGVKVPAGEKHTIPYTFTLDMNPQDVILDISAVVSNDKGQIFQLAAHSGPASVVEAPTNILDPQIIFLYLFLAGLFGATLHFVYKTWIEALFPQTRVVKPTKKAKKVEVAEPLSGNESAGAATGTDKDYDEAWIPSHHINRPVARRVKSSASGKPKQ</sequence>
<dbReference type="AlphaFoldDB" id="A0AA40EKN9"/>
<dbReference type="InterPro" id="IPR005595">
    <property type="entry name" value="TRAP_alpha"/>
</dbReference>
<dbReference type="PANTHER" id="PTHR12924">
    <property type="entry name" value="TRANSLOCON-ASSOCIATED PROTEIN, ALPHA SUBUNIT"/>
    <property type="match status" value="1"/>
</dbReference>
<evidence type="ECO:0000256" key="7">
    <source>
        <dbReference type="ARBA" id="ARBA00037565"/>
    </source>
</evidence>
<evidence type="ECO:0000256" key="1">
    <source>
        <dbReference type="ARBA" id="ARBA00004115"/>
    </source>
</evidence>
<keyword evidence="6 10" id="KW-0472">Membrane</keyword>
<evidence type="ECO:0000256" key="4">
    <source>
        <dbReference type="ARBA" id="ARBA00022824"/>
    </source>
</evidence>
<evidence type="ECO:0000313" key="13">
    <source>
        <dbReference type="Proteomes" id="UP001172155"/>
    </source>
</evidence>
<comment type="similarity">
    <text evidence="8">Belongs to the IRC22 family.</text>
</comment>
<evidence type="ECO:0000256" key="8">
    <source>
        <dbReference type="ARBA" id="ARBA00038311"/>
    </source>
</evidence>
<evidence type="ECO:0000256" key="9">
    <source>
        <dbReference type="SAM" id="MobiDB-lite"/>
    </source>
</evidence>
<keyword evidence="5 10" id="KW-1133">Transmembrane helix</keyword>
<feature type="signal peptide" evidence="11">
    <location>
        <begin position="1"/>
        <end position="23"/>
    </location>
</feature>
<feature type="region of interest" description="Disordered" evidence="9">
    <location>
        <begin position="218"/>
        <end position="267"/>
    </location>
</feature>